<dbReference type="SMART" id="SM00906">
    <property type="entry name" value="Fungal_trans"/>
    <property type="match status" value="1"/>
</dbReference>
<organism evidence="6 7">
    <name type="scientific">Diutina rugosa</name>
    <name type="common">Yeast</name>
    <name type="synonym">Candida rugosa</name>
    <dbReference type="NCBI Taxonomy" id="5481"/>
    <lineage>
        <taxon>Eukaryota</taxon>
        <taxon>Fungi</taxon>
        <taxon>Dikarya</taxon>
        <taxon>Ascomycota</taxon>
        <taxon>Saccharomycotina</taxon>
        <taxon>Pichiomycetes</taxon>
        <taxon>Debaryomycetaceae</taxon>
        <taxon>Diutina</taxon>
    </lineage>
</organism>
<dbReference type="CDD" id="cd12148">
    <property type="entry name" value="fungal_TF_MHR"/>
    <property type="match status" value="1"/>
</dbReference>
<feature type="domain" description="Xylanolytic transcriptional activator regulatory" evidence="5">
    <location>
        <begin position="196"/>
        <end position="270"/>
    </location>
</feature>
<dbReference type="PANTHER" id="PTHR46910:SF3">
    <property type="entry name" value="HALOTOLERANCE PROTEIN 9-RELATED"/>
    <property type="match status" value="1"/>
</dbReference>
<dbReference type="GO" id="GO:0003700">
    <property type="term" value="F:DNA-binding transcription factor activity"/>
    <property type="evidence" value="ECO:0007669"/>
    <property type="project" value="InterPro"/>
</dbReference>
<proteinExistence type="predicted"/>
<sequence>MESELDNLHRQVQHLKTQVAAQPTPGGDMWPYDSMEDVNSSQLRQSLVATVRSQLPCKPEEAARLVERAYHAYSLEFYLVRLSSIAAMLDHVYHVASPETYPYAPPPPLYPTHDTAAMSPWRHFQQLSAYILALVAFGKLLDTEEPVENNRYPGSQCYLLAEQLLRVNTEHTTFVHIQTALVLGLYAANFNRFNTCYNLIGIALRSAVALNLHRHRELLPTATISDRAEAERAKRLWWSVFVLDTIWSIKTVHFQYTDTDVDLPLDNAINLKEDSFDNGLLEDNVHLAKHIAKISRLIYGPNIRTFSVNYINSAEFTQKQLLLHILNSFDTMQNDFEECHLWLRKRQHILEGGIRAEANLFLRYHQALIILSKPIFPLLHEPLLQSLIEENRSRIELLTQKCVAAAIATIEIITTIRSQNLLFKLGFWEAQYVFMAMIMLLVARTRNIKIPSFVYGMSLLRHMAHYRNINAITCLKRLDQMMDLLQANGMPLVPASETDVTPVALEQYCGYLPSTMVVDMPTLGWFVPNPCPGNHGELLHRLFAFEELTFSIDGN</sequence>
<dbReference type="GO" id="GO:0008270">
    <property type="term" value="F:zinc ion binding"/>
    <property type="evidence" value="ECO:0007669"/>
    <property type="project" value="InterPro"/>
</dbReference>
<comment type="caution">
    <text evidence="6">The sequence shown here is derived from an EMBL/GenBank/DDBJ whole genome shotgun (WGS) entry which is preliminary data.</text>
</comment>
<evidence type="ECO:0000313" key="7">
    <source>
        <dbReference type="Proteomes" id="UP000449547"/>
    </source>
</evidence>
<dbReference type="GeneID" id="54780993"/>
<keyword evidence="2" id="KW-0479">Metal-binding</keyword>
<dbReference type="AlphaFoldDB" id="A0A642UUX1"/>
<evidence type="ECO:0000256" key="2">
    <source>
        <dbReference type="ARBA" id="ARBA00022723"/>
    </source>
</evidence>
<dbReference type="InterPro" id="IPR007219">
    <property type="entry name" value="XnlR_reg_dom"/>
</dbReference>
<dbReference type="VEuPathDB" id="FungiDB:DIURU_002342"/>
<keyword evidence="3" id="KW-0238">DNA-binding</keyword>
<keyword evidence="7" id="KW-1185">Reference proteome</keyword>
<reference evidence="6 7" key="1">
    <citation type="submission" date="2019-07" db="EMBL/GenBank/DDBJ databases">
        <title>Genome assembly of two rare yeast pathogens: Diutina rugosa and Trichomonascus ciferrii.</title>
        <authorList>
            <person name="Mixao V."/>
            <person name="Saus E."/>
            <person name="Hansen A."/>
            <person name="Lass-Flor C."/>
            <person name="Gabaldon T."/>
        </authorList>
    </citation>
    <scope>NUCLEOTIDE SEQUENCE [LARGE SCALE GENOMIC DNA]</scope>
    <source>
        <strain evidence="6 7">CBS 613</strain>
    </source>
</reference>
<comment type="subcellular location">
    <subcellularLocation>
        <location evidence="1">Nucleus</location>
    </subcellularLocation>
</comment>
<dbReference type="GO" id="GO:0003677">
    <property type="term" value="F:DNA binding"/>
    <property type="evidence" value="ECO:0007669"/>
    <property type="project" value="UniProtKB-KW"/>
</dbReference>
<dbReference type="PANTHER" id="PTHR46910">
    <property type="entry name" value="TRANSCRIPTION FACTOR PDR1"/>
    <property type="match status" value="1"/>
</dbReference>
<keyword evidence="4" id="KW-0539">Nucleus</keyword>
<name>A0A642UUX1_DIURU</name>
<evidence type="ECO:0000256" key="4">
    <source>
        <dbReference type="ARBA" id="ARBA00023242"/>
    </source>
</evidence>
<gene>
    <name evidence="6" type="ORF">DIURU_002342</name>
</gene>
<evidence type="ECO:0000313" key="6">
    <source>
        <dbReference type="EMBL" id="KAA8903456.1"/>
    </source>
</evidence>
<evidence type="ECO:0000256" key="3">
    <source>
        <dbReference type="ARBA" id="ARBA00023125"/>
    </source>
</evidence>
<accession>A0A642UUX1</accession>
<dbReference type="InterPro" id="IPR050987">
    <property type="entry name" value="AtrR-like"/>
</dbReference>
<dbReference type="EMBL" id="SWFT01000067">
    <property type="protein sequence ID" value="KAA8903456.1"/>
    <property type="molecule type" value="Genomic_DNA"/>
</dbReference>
<dbReference type="Proteomes" id="UP000449547">
    <property type="component" value="Unassembled WGS sequence"/>
</dbReference>
<evidence type="ECO:0000259" key="5">
    <source>
        <dbReference type="SMART" id="SM00906"/>
    </source>
</evidence>
<dbReference type="Pfam" id="PF04082">
    <property type="entry name" value="Fungal_trans"/>
    <property type="match status" value="1"/>
</dbReference>
<dbReference type="OrthoDB" id="3266505at2759"/>
<evidence type="ECO:0000256" key="1">
    <source>
        <dbReference type="ARBA" id="ARBA00004123"/>
    </source>
</evidence>
<protein>
    <recommendedName>
        <fullName evidence="5">Xylanolytic transcriptional activator regulatory domain-containing protein</fullName>
    </recommendedName>
</protein>
<dbReference type="GO" id="GO:0005634">
    <property type="term" value="C:nucleus"/>
    <property type="evidence" value="ECO:0007669"/>
    <property type="project" value="UniProtKB-SubCell"/>
</dbReference>
<dbReference type="OMA" id="ASIHSAC"/>
<dbReference type="GO" id="GO:0006351">
    <property type="term" value="P:DNA-templated transcription"/>
    <property type="evidence" value="ECO:0007669"/>
    <property type="project" value="InterPro"/>
</dbReference>
<dbReference type="RefSeq" id="XP_034012758.1">
    <property type="nucleotide sequence ID" value="XM_034154983.1"/>
</dbReference>